<dbReference type="InterPro" id="IPR036420">
    <property type="entry name" value="BRCT_dom_sf"/>
</dbReference>
<feature type="domain" description="BRCT" evidence="2">
    <location>
        <begin position="415"/>
        <end position="486"/>
    </location>
</feature>
<comment type="caution">
    <text evidence="3">The sequence shown here is derived from an EMBL/GenBank/DDBJ whole genome shotgun (WGS) entry which is preliminary data.</text>
</comment>
<protein>
    <recommendedName>
        <fullName evidence="2">BRCT domain-containing protein</fullName>
    </recommendedName>
</protein>
<dbReference type="STRING" id="135208.A0A4Z0A379"/>
<feature type="region of interest" description="Disordered" evidence="1">
    <location>
        <begin position="613"/>
        <end position="641"/>
    </location>
</feature>
<feature type="compositionally biased region" description="Acidic residues" evidence="1">
    <location>
        <begin position="123"/>
        <end position="141"/>
    </location>
</feature>
<dbReference type="AlphaFoldDB" id="A0A4Z0A379"/>
<evidence type="ECO:0000256" key="1">
    <source>
        <dbReference type="SAM" id="MobiDB-lite"/>
    </source>
</evidence>
<evidence type="ECO:0000313" key="4">
    <source>
        <dbReference type="Proteomes" id="UP000298061"/>
    </source>
</evidence>
<dbReference type="Proteomes" id="UP000298061">
    <property type="component" value="Unassembled WGS sequence"/>
</dbReference>
<dbReference type="PROSITE" id="PS50172">
    <property type="entry name" value="BRCT"/>
    <property type="match status" value="1"/>
</dbReference>
<proteinExistence type="predicted"/>
<keyword evidence="4" id="KW-1185">Reference proteome</keyword>
<feature type="compositionally biased region" description="Low complexity" evidence="1">
    <location>
        <begin position="324"/>
        <end position="335"/>
    </location>
</feature>
<gene>
    <name evidence="3" type="ORF">EWM64_g3245</name>
</gene>
<dbReference type="SUPFAM" id="SSF52113">
    <property type="entry name" value="BRCT domain"/>
    <property type="match status" value="1"/>
</dbReference>
<feature type="region of interest" description="Disordered" evidence="1">
    <location>
        <begin position="484"/>
        <end position="539"/>
    </location>
</feature>
<dbReference type="Pfam" id="PF16589">
    <property type="entry name" value="BRCT_2"/>
    <property type="match status" value="1"/>
</dbReference>
<dbReference type="OrthoDB" id="3267102at2759"/>
<accession>A0A4Z0A379</accession>
<name>A0A4Z0A379_9AGAM</name>
<reference evidence="3 4" key="1">
    <citation type="submission" date="2019-02" db="EMBL/GenBank/DDBJ databases">
        <title>Genome sequencing of the rare red list fungi Hericium alpestre (H. flagellum).</title>
        <authorList>
            <person name="Buettner E."/>
            <person name="Kellner H."/>
        </authorList>
    </citation>
    <scope>NUCLEOTIDE SEQUENCE [LARGE SCALE GENOMIC DNA]</scope>
    <source>
        <strain evidence="3 4">DSM 108284</strain>
    </source>
</reference>
<dbReference type="EMBL" id="SFCI01000290">
    <property type="protein sequence ID" value="TFY80773.1"/>
    <property type="molecule type" value="Genomic_DNA"/>
</dbReference>
<feature type="compositionally biased region" description="Low complexity" evidence="1">
    <location>
        <begin position="262"/>
        <end position="281"/>
    </location>
</feature>
<evidence type="ECO:0000313" key="3">
    <source>
        <dbReference type="EMBL" id="TFY80773.1"/>
    </source>
</evidence>
<evidence type="ECO:0000259" key="2">
    <source>
        <dbReference type="PROSITE" id="PS50172"/>
    </source>
</evidence>
<dbReference type="InterPro" id="IPR001357">
    <property type="entry name" value="BRCT_dom"/>
</dbReference>
<feature type="region of interest" description="Disordered" evidence="1">
    <location>
        <begin position="260"/>
        <end position="403"/>
    </location>
</feature>
<feature type="compositionally biased region" description="Low complexity" evidence="1">
    <location>
        <begin position="358"/>
        <end position="372"/>
    </location>
</feature>
<dbReference type="Gene3D" id="3.40.50.10190">
    <property type="entry name" value="BRCT domain"/>
    <property type="match status" value="1"/>
</dbReference>
<feature type="region of interest" description="Disordered" evidence="1">
    <location>
        <begin position="114"/>
        <end position="148"/>
    </location>
</feature>
<sequence>MATAPLQTSNTTTMPNLFVDSNHQPLNVFVDASGVQRRPKLIRALRNSGAKVCLIGEARILLVDPESTSGKNYIRDWANDANKVVLTASWVQKCLDKGRALLDADNWGGCVAEDDGQPIMSDGDQDEEAEEAEAEPEPEPEDFSRGTSHQAEVNYTPTASGSNIASQVPIQLQGPSFTQNAPPQQLQMQQQQLQQQLMPHANMNMMSMLPYYYPNFMQYPTQNALPVLTTLVETAIAVSRHNNLDTTLLQAALTSLPMYQSQAPQTPQTPTQQPGGQQAGQNFYPAASEHPLNGGADLAQSPDRASPITHEEPIPRPSKRKSHPSTGSGPQSSQSAKTKLRKAAASPMAATSSRPRPSQAAATSFRSQAAATPSRPPSVHFLTQPPSSQGRHRERSSGVFANPPQPFFVQIDIRNRRDIVQAVKRNGGTLSFEIPQSHYAVLNPRSTTFKDLASDARRFQVPIVQPAFVDACVAHGELLDPEPYMLEAPAPPKKQTKKKARHSPSPPIDSFRESQVPKQEPSVESSSRSGTPDIPPHREQLMSGRFVFTEEEWDFCWQYTRRLLEHDPNISLSALGQKLHEKLPHHSASSWQTSIQKRKHLLDEIREEVLASRSDLVNGGAGPSTQERQNHEDIEELDDEDSTKVDCAVLRASSDLLDEASAMATLVTNATDDQFREDFETIVSLIFSADWEGVPETEIWARMAAERSCRSAPDWDQFLDEHHEAVASEVERRSLETAAAQAAAEA</sequence>
<organism evidence="3 4">
    <name type="scientific">Hericium alpestre</name>
    <dbReference type="NCBI Taxonomy" id="135208"/>
    <lineage>
        <taxon>Eukaryota</taxon>
        <taxon>Fungi</taxon>
        <taxon>Dikarya</taxon>
        <taxon>Basidiomycota</taxon>
        <taxon>Agaricomycotina</taxon>
        <taxon>Agaricomycetes</taxon>
        <taxon>Russulales</taxon>
        <taxon>Hericiaceae</taxon>
        <taxon>Hericium</taxon>
    </lineage>
</organism>